<comment type="caution">
    <text evidence="2">The sequence shown here is derived from an EMBL/GenBank/DDBJ whole genome shotgun (WGS) entry which is preliminary data.</text>
</comment>
<evidence type="ECO:0000313" key="2">
    <source>
        <dbReference type="EMBL" id="KAJ1102791.1"/>
    </source>
</evidence>
<accession>A0AAV7MHI2</accession>
<protein>
    <submittedName>
        <fullName evidence="2">Uncharacterized protein</fullName>
    </submittedName>
</protein>
<dbReference type="AlphaFoldDB" id="A0AAV7MHI2"/>
<evidence type="ECO:0000256" key="1">
    <source>
        <dbReference type="SAM" id="MobiDB-lite"/>
    </source>
</evidence>
<gene>
    <name evidence="2" type="ORF">NDU88_000233</name>
</gene>
<reference evidence="2" key="1">
    <citation type="journal article" date="2022" name="bioRxiv">
        <title>Sequencing and chromosome-scale assembly of the giantPleurodeles waltlgenome.</title>
        <authorList>
            <person name="Brown T."/>
            <person name="Elewa A."/>
            <person name="Iarovenko S."/>
            <person name="Subramanian E."/>
            <person name="Araus A.J."/>
            <person name="Petzold A."/>
            <person name="Susuki M."/>
            <person name="Suzuki K.-i.T."/>
            <person name="Hayashi T."/>
            <person name="Toyoda A."/>
            <person name="Oliveira C."/>
            <person name="Osipova E."/>
            <person name="Leigh N.D."/>
            <person name="Simon A."/>
            <person name="Yun M.H."/>
        </authorList>
    </citation>
    <scope>NUCLEOTIDE SEQUENCE</scope>
    <source>
        <strain evidence="2">20211129_DDA</strain>
        <tissue evidence="2">Liver</tissue>
    </source>
</reference>
<dbReference type="Proteomes" id="UP001066276">
    <property type="component" value="Chromosome 9"/>
</dbReference>
<feature type="compositionally biased region" description="Polar residues" evidence="1">
    <location>
        <begin position="1"/>
        <end position="10"/>
    </location>
</feature>
<proteinExistence type="predicted"/>
<organism evidence="2 3">
    <name type="scientific">Pleurodeles waltl</name>
    <name type="common">Iberian ribbed newt</name>
    <dbReference type="NCBI Taxonomy" id="8319"/>
    <lineage>
        <taxon>Eukaryota</taxon>
        <taxon>Metazoa</taxon>
        <taxon>Chordata</taxon>
        <taxon>Craniata</taxon>
        <taxon>Vertebrata</taxon>
        <taxon>Euteleostomi</taxon>
        <taxon>Amphibia</taxon>
        <taxon>Batrachia</taxon>
        <taxon>Caudata</taxon>
        <taxon>Salamandroidea</taxon>
        <taxon>Salamandridae</taxon>
        <taxon>Pleurodelinae</taxon>
        <taxon>Pleurodeles</taxon>
    </lineage>
</organism>
<dbReference type="EMBL" id="JANPWB010000013">
    <property type="protein sequence ID" value="KAJ1102791.1"/>
    <property type="molecule type" value="Genomic_DNA"/>
</dbReference>
<feature type="region of interest" description="Disordered" evidence="1">
    <location>
        <begin position="1"/>
        <end position="24"/>
    </location>
</feature>
<name>A0AAV7MHI2_PLEWA</name>
<evidence type="ECO:0000313" key="3">
    <source>
        <dbReference type="Proteomes" id="UP001066276"/>
    </source>
</evidence>
<sequence length="424" mass="46550">MDISSGNTKGVQGARPWGASHEEPLHMDNMQGAADSGAQVTGQLPPLPGCWTQGLCPPPREPAPAPQIPRDTLWARSQHSQALAPEHDSCPLPSGVVQRRAVPSWHKPSYPHMSHVIWARPIPPSEEASMPPPLERSSLYELCHPGLHCATRGGYNPCYPGPSHDISVQIMKEIFSATSTGDKYPVRAVPAWSELCDPGTSQAIRVCGTAHTTFTGRFQCHLHWGEVPRMSYAIRVSAVPPRVVAIHAILVEPCHHSTSHATLRGELQCTSTRKKFPVRAVPFWEVLTTCHPGWIQSMLCGSEPCHQSASHATLRGGFQCHFHWGAAPSLRSAIWVQAMPFPECEASGVRQEGSSTLYKSFHPSADMPCHPGTRHAILVEAMPSWYKTCHLGRSHAIRKHAMPSWYKPCHHGTRQAMGKHAMPT</sequence>
<keyword evidence="3" id="KW-1185">Reference proteome</keyword>